<dbReference type="PANTHER" id="PTHR43401">
    <property type="entry name" value="L-THREONINE 3-DEHYDROGENASE"/>
    <property type="match status" value="1"/>
</dbReference>
<dbReference type="SMART" id="SM00829">
    <property type="entry name" value="PKS_ER"/>
    <property type="match status" value="1"/>
</dbReference>
<accession>A0A9D1DPW3</accession>
<dbReference type="Gene3D" id="3.90.180.10">
    <property type="entry name" value="Medium-chain alcohol dehydrogenases, catalytic domain"/>
    <property type="match status" value="1"/>
</dbReference>
<dbReference type="InterPro" id="IPR050129">
    <property type="entry name" value="Zn_alcohol_dh"/>
</dbReference>
<dbReference type="InterPro" id="IPR011032">
    <property type="entry name" value="GroES-like_sf"/>
</dbReference>
<reference evidence="5" key="2">
    <citation type="journal article" date="2021" name="PeerJ">
        <title>Extensive microbial diversity within the chicken gut microbiome revealed by metagenomics and culture.</title>
        <authorList>
            <person name="Gilroy R."/>
            <person name="Ravi A."/>
            <person name="Getino M."/>
            <person name="Pursley I."/>
            <person name="Horton D.L."/>
            <person name="Alikhan N.F."/>
            <person name="Baker D."/>
            <person name="Gharbi K."/>
            <person name="Hall N."/>
            <person name="Watson M."/>
            <person name="Adriaenssens E.M."/>
            <person name="Foster-Nyarko E."/>
            <person name="Jarju S."/>
            <person name="Secka A."/>
            <person name="Antonio M."/>
            <person name="Oren A."/>
            <person name="Chaudhuri R.R."/>
            <person name="La Ragione R."/>
            <person name="Hildebrand F."/>
            <person name="Pallen M.J."/>
        </authorList>
    </citation>
    <scope>NUCLEOTIDE SEQUENCE</scope>
    <source>
        <strain evidence="5">ChiSjej1B19-7085</strain>
    </source>
</reference>
<reference evidence="5" key="1">
    <citation type="submission" date="2020-10" db="EMBL/GenBank/DDBJ databases">
        <authorList>
            <person name="Gilroy R."/>
        </authorList>
    </citation>
    <scope>NUCLEOTIDE SEQUENCE</scope>
    <source>
        <strain evidence="5">ChiSjej1B19-7085</strain>
    </source>
</reference>
<organism evidence="5 6">
    <name type="scientific">Candidatus Gallacutalibacter pullicola</name>
    <dbReference type="NCBI Taxonomy" id="2840830"/>
    <lineage>
        <taxon>Bacteria</taxon>
        <taxon>Bacillati</taxon>
        <taxon>Bacillota</taxon>
        <taxon>Clostridia</taxon>
        <taxon>Eubacteriales</taxon>
        <taxon>Candidatus Gallacutalibacter</taxon>
    </lineage>
</organism>
<dbReference type="Pfam" id="PF00107">
    <property type="entry name" value="ADH_zinc_N"/>
    <property type="match status" value="1"/>
</dbReference>
<dbReference type="GO" id="GO:0016491">
    <property type="term" value="F:oxidoreductase activity"/>
    <property type="evidence" value="ECO:0007669"/>
    <property type="project" value="UniProtKB-KW"/>
</dbReference>
<evidence type="ECO:0000256" key="3">
    <source>
        <dbReference type="ARBA" id="ARBA00023002"/>
    </source>
</evidence>
<evidence type="ECO:0000256" key="2">
    <source>
        <dbReference type="ARBA" id="ARBA00022833"/>
    </source>
</evidence>
<dbReference type="AlphaFoldDB" id="A0A9D1DPW3"/>
<gene>
    <name evidence="5" type="ORF">IAA54_04040</name>
</gene>
<keyword evidence="3" id="KW-0560">Oxidoreductase</keyword>
<keyword evidence="1" id="KW-0479">Metal-binding</keyword>
<dbReference type="InterPro" id="IPR020843">
    <property type="entry name" value="ER"/>
</dbReference>
<dbReference type="PANTHER" id="PTHR43401:SF2">
    <property type="entry name" value="L-THREONINE 3-DEHYDROGENASE"/>
    <property type="match status" value="1"/>
</dbReference>
<name>A0A9D1DPW3_9FIRM</name>
<proteinExistence type="predicted"/>
<dbReference type="Proteomes" id="UP000886785">
    <property type="component" value="Unassembled WGS sequence"/>
</dbReference>
<evidence type="ECO:0000313" key="5">
    <source>
        <dbReference type="EMBL" id="HIR56816.1"/>
    </source>
</evidence>
<dbReference type="InterPro" id="IPR036291">
    <property type="entry name" value="NAD(P)-bd_dom_sf"/>
</dbReference>
<dbReference type="GO" id="GO:0046872">
    <property type="term" value="F:metal ion binding"/>
    <property type="evidence" value="ECO:0007669"/>
    <property type="project" value="UniProtKB-KW"/>
</dbReference>
<dbReference type="EMBL" id="DVHF01000048">
    <property type="protein sequence ID" value="HIR56816.1"/>
    <property type="molecule type" value="Genomic_DNA"/>
</dbReference>
<keyword evidence="2" id="KW-0862">Zinc</keyword>
<dbReference type="InterPro" id="IPR013149">
    <property type="entry name" value="ADH-like_C"/>
</dbReference>
<evidence type="ECO:0000313" key="6">
    <source>
        <dbReference type="Proteomes" id="UP000886785"/>
    </source>
</evidence>
<evidence type="ECO:0000256" key="1">
    <source>
        <dbReference type="ARBA" id="ARBA00022723"/>
    </source>
</evidence>
<dbReference type="SUPFAM" id="SSF51735">
    <property type="entry name" value="NAD(P)-binding Rossmann-fold domains"/>
    <property type="match status" value="1"/>
</dbReference>
<dbReference type="InterPro" id="IPR013154">
    <property type="entry name" value="ADH-like_N"/>
</dbReference>
<feature type="domain" description="Enoyl reductase (ER)" evidence="4">
    <location>
        <begin position="10"/>
        <end position="337"/>
    </location>
</feature>
<dbReference type="Gene3D" id="3.40.50.720">
    <property type="entry name" value="NAD(P)-binding Rossmann-like Domain"/>
    <property type="match status" value="1"/>
</dbReference>
<dbReference type="Pfam" id="PF08240">
    <property type="entry name" value="ADH_N"/>
    <property type="match status" value="1"/>
</dbReference>
<evidence type="ECO:0000259" key="4">
    <source>
        <dbReference type="SMART" id="SM00829"/>
    </source>
</evidence>
<protein>
    <submittedName>
        <fullName evidence="5">Zinc-binding alcohol dehydrogenase family protein</fullName>
    </submittedName>
</protein>
<dbReference type="CDD" id="cd08261">
    <property type="entry name" value="Zn_ADH7"/>
    <property type="match status" value="1"/>
</dbReference>
<dbReference type="SUPFAM" id="SSF50129">
    <property type="entry name" value="GroES-like"/>
    <property type="match status" value="1"/>
</dbReference>
<sequence length="339" mass="36838">MKYVCMPEPGKVEIREGEMPKEREGHAILKLLYGGICGSDLGTYRGTFPYVSYPRIPGHEFSAEIVQVGANSFGLKEGMIVTCNPYFNCGECYSCRRGYVNCCTSNETMGVQRDGAFCEYISMPVERIYDGKGLPAKTLAAIEPFCISYHAAKRAKIQPGERVLVVGGGTIGYLAAAAAKAMGAEVTLSDIAPDKLTFAEKTGAAAHTILNSSEEAFSEAAAELTGGDGFDVCMEAVGCPDTFMSCINAAAFRGRVVDIGVGKDNLDFFYTVIQKKELDIYGSRNAEKSDFLELIDLVREGRADLDAVISKVYDFQDAAQAWKDFSENQGTLMKVMLKF</sequence>
<comment type="caution">
    <text evidence="5">The sequence shown here is derived from an EMBL/GenBank/DDBJ whole genome shotgun (WGS) entry which is preliminary data.</text>
</comment>